<keyword evidence="4 5" id="KW-0472">Membrane</keyword>
<keyword evidence="8" id="KW-1185">Reference proteome</keyword>
<comment type="caution">
    <text evidence="7">The sequence shown here is derived from an EMBL/GenBank/DDBJ whole genome shotgun (WGS) entry which is preliminary data.</text>
</comment>
<feature type="domain" description="Major facilitator superfamily (MFS) profile" evidence="6">
    <location>
        <begin position="19"/>
        <end position="431"/>
    </location>
</feature>
<dbReference type="InterPro" id="IPR005829">
    <property type="entry name" value="Sugar_transporter_CS"/>
</dbReference>
<dbReference type="PROSITE" id="PS00216">
    <property type="entry name" value="SUGAR_TRANSPORT_1"/>
    <property type="match status" value="1"/>
</dbReference>
<dbReference type="EMBL" id="JACICC010000006">
    <property type="protein sequence ID" value="MBB3810402.1"/>
    <property type="molecule type" value="Genomic_DNA"/>
</dbReference>
<keyword evidence="3 5" id="KW-1133">Transmembrane helix</keyword>
<evidence type="ECO:0000259" key="6">
    <source>
        <dbReference type="PROSITE" id="PS50850"/>
    </source>
</evidence>
<feature type="transmembrane region" description="Helical" evidence="5">
    <location>
        <begin position="142"/>
        <end position="163"/>
    </location>
</feature>
<comment type="subcellular location">
    <subcellularLocation>
        <location evidence="1">Membrane</location>
        <topology evidence="1">Multi-pass membrane protein</topology>
    </subcellularLocation>
</comment>
<dbReference type="PANTHER" id="PTHR23508">
    <property type="entry name" value="CARBOXYLIC ACID TRANSPORTER PROTEIN HOMOLOG"/>
    <property type="match status" value="1"/>
</dbReference>
<dbReference type="Pfam" id="PF07690">
    <property type="entry name" value="MFS_1"/>
    <property type="match status" value="1"/>
</dbReference>
<dbReference type="GO" id="GO:0046943">
    <property type="term" value="F:carboxylic acid transmembrane transporter activity"/>
    <property type="evidence" value="ECO:0007669"/>
    <property type="project" value="TreeGrafter"/>
</dbReference>
<feature type="transmembrane region" description="Helical" evidence="5">
    <location>
        <begin position="339"/>
        <end position="363"/>
    </location>
</feature>
<feature type="transmembrane region" description="Helical" evidence="5">
    <location>
        <begin position="110"/>
        <end position="130"/>
    </location>
</feature>
<feature type="transmembrane region" description="Helical" evidence="5">
    <location>
        <begin position="55"/>
        <end position="74"/>
    </location>
</feature>
<dbReference type="SUPFAM" id="SSF103473">
    <property type="entry name" value="MFS general substrate transporter"/>
    <property type="match status" value="1"/>
</dbReference>
<evidence type="ECO:0000256" key="5">
    <source>
        <dbReference type="SAM" id="Phobius"/>
    </source>
</evidence>
<reference evidence="7 8" key="1">
    <citation type="submission" date="2020-08" db="EMBL/GenBank/DDBJ databases">
        <title>Genomic Encyclopedia of Type Strains, Phase IV (KMG-IV): sequencing the most valuable type-strain genomes for metagenomic binning, comparative biology and taxonomic classification.</title>
        <authorList>
            <person name="Goeker M."/>
        </authorList>
    </citation>
    <scope>NUCLEOTIDE SEQUENCE [LARGE SCALE GENOMIC DNA]</scope>
    <source>
        <strain evidence="7 8">DSM 28760</strain>
    </source>
</reference>
<gene>
    <name evidence="7" type="ORF">FHS81_002503</name>
</gene>
<dbReference type="AlphaFoldDB" id="A0A7W5Z5C5"/>
<dbReference type="PROSITE" id="PS00217">
    <property type="entry name" value="SUGAR_TRANSPORT_2"/>
    <property type="match status" value="1"/>
</dbReference>
<dbReference type="InterPro" id="IPR020846">
    <property type="entry name" value="MFS_dom"/>
</dbReference>
<organism evidence="7 8">
    <name type="scientific">Pseudochelatococcus contaminans</name>
    <dbReference type="NCBI Taxonomy" id="1538103"/>
    <lineage>
        <taxon>Bacteria</taxon>
        <taxon>Pseudomonadati</taxon>
        <taxon>Pseudomonadota</taxon>
        <taxon>Alphaproteobacteria</taxon>
        <taxon>Hyphomicrobiales</taxon>
        <taxon>Chelatococcaceae</taxon>
        <taxon>Pseudochelatococcus</taxon>
    </lineage>
</organism>
<sequence length="440" mass="46767">MNMIDTLKQGPMRLPQIGIVMLCIVIAMVDGYEVVAMPFSMSAIARDWQLPNSQVGYLLSAGIAGMALGALFLAPLADRVGRRQHILACLGAITVTMVLSGLAQGLWQLVIIRLIAGLFIGALVPSLNVIVSEYCSDKRRGLVMGLYGIGLPLGSALAGYAISPLIDAYGWRATFLFGGVLSFAVMLFALVLLPESIDYLVHKRPADALTRYNRIARRLGFAGASKLPEPSTDRTGQRRLADLFRGELLPRTLLLWVGFACLSASFYFANTWTAKIMADMTGDQHLGIQVAMLIQYGGVAGALIFGLLTLWLHPRTATALLIGLGGIAFYLYAVNVTNVSVAMVIAVAVGMCANGGLAAYFAISPSIYPTMLRGTGVGLMIGVGRGFAILGPIVTGFILAGSWTPVDVYKLFAGAMVVSAIATVGLILTFREKEPVVSNA</sequence>
<evidence type="ECO:0000313" key="8">
    <source>
        <dbReference type="Proteomes" id="UP000537592"/>
    </source>
</evidence>
<keyword evidence="2 5" id="KW-0812">Transmembrane</keyword>
<dbReference type="Gene3D" id="1.20.1250.20">
    <property type="entry name" value="MFS general substrate transporter like domains"/>
    <property type="match status" value="1"/>
</dbReference>
<dbReference type="GO" id="GO:0005886">
    <property type="term" value="C:plasma membrane"/>
    <property type="evidence" value="ECO:0007669"/>
    <property type="project" value="TreeGrafter"/>
</dbReference>
<evidence type="ECO:0000256" key="1">
    <source>
        <dbReference type="ARBA" id="ARBA00004141"/>
    </source>
</evidence>
<dbReference type="RefSeq" id="WP_183753359.1">
    <property type="nucleotide sequence ID" value="NZ_JACICC010000006.1"/>
</dbReference>
<feature type="transmembrane region" description="Helical" evidence="5">
    <location>
        <begin position="411"/>
        <end position="430"/>
    </location>
</feature>
<evidence type="ECO:0000256" key="2">
    <source>
        <dbReference type="ARBA" id="ARBA00022692"/>
    </source>
</evidence>
<evidence type="ECO:0000313" key="7">
    <source>
        <dbReference type="EMBL" id="MBB3810402.1"/>
    </source>
</evidence>
<feature type="transmembrane region" description="Helical" evidence="5">
    <location>
        <begin position="248"/>
        <end position="268"/>
    </location>
</feature>
<dbReference type="Proteomes" id="UP000537592">
    <property type="component" value="Unassembled WGS sequence"/>
</dbReference>
<feature type="transmembrane region" description="Helical" evidence="5">
    <location>
        <begin position="288"/>
        <end position="310"/>
    </location>
</feature>
<dbReference type="InterPro" id="IPR036259">
    <property type="entry name" value="MFS_trans_sf"/>
</dbReference>
<proteinExistence type="predicted"/>
<feature type="transmembrane region" description="Helical" evidence="5">
    <location>
        <begin position="12"/>
        <end position="35"/>
    </location>
</feature>
<protein>
    <submittedName>
        <fullName evidence="7">Benzoate transport</fullName>
    </submittedName>
</protein>
<evidence type="ECO:0000256" key="4">
    <source>
        <dbReference type="ARBA" id="ARBA00023136"/>
    </source>
</evidence>
<accession>A0A7W5Z5C5</accession>
<dbReference type="PANTHER" id="PTHR23508:SF10">
    <property type="entry name" value="CARBOXYLIC ACID TRANSPORTER PROTEIN HOMOLOG"/>
    <property type="match status" value="1"/>
</dbReference>
<feature type="transmembrane region" description="Helical" evidence="5">
    <location>
        <begin position="375"/>
        <end position="399"/>
    </location>
</feature>
<feature type="transmembrane region" description="Helical" evidence="5">
    <location>
        <begin position="86"/>
        <end position="104"/>
    </location>
</feature>
<feature type="transmembrane region" description="Helical" evidence="5">
    <location>
        <begin position="169"/>
        <end position="193"/>
    </location>
</feature>
<evidence type="ECO:0000256" key="3">
    <source>
        <dbReference type="ARBA" id="ARBA00022989"/>
    </source>
</evidence>
<feature type="transmembrane region" description="Helical" evidence="5">
    <location>
        <begin position="317"/>
        <end position="333"/>
    </location>
</feature>
<dbReference type="InterPro" id="IPR011701">
    <property type="entry name" value="MFS"/>
</dbReference>
<name>A0A7W5Z5C5_9HYPH</name>
<dbReference type="PROSITE" id="PS50850">
    <property type="entry name" value="MFS"/>
    <property type="match status" value="1"/>
</dbReference>